<proteinExistence type="predicted"/>
<accession>A0A7R9ZNX7</accession>
<dbReference type="AlphaFoldDB" id="A0A7R9ZNX7"/>
<evidence type="ECO:0008006" key="3">
    <source>
        <dbReference type="Google" id="ProtNLM"/>
    </source>
</evidence>
<evidence type="ECO:0000313" key="2">
    <source>
        <dbReference type="EMBL" id="CAD8335510.1"/>
    </source>
</evidence>
<gene>
    <name evidence="2" type="ORF">CAUS1442_LOCUS7615</name>
</gene>
<reference evidence="2" key="1">
    <citation type="submission" date="2021-01" db="EMBL/GenBank/DDBJ databases">
        <authorList>
            <person name="Corre E."/>
            <person name="Pelletier E."/>
            <person name="Niang G."/>
            <person name="Scheremetjew M."/>
            <person name="Finn R."/>
            <person name="Kale V."/>
            <person name="Holt S."/>
            <person name="Cochrane G."/>
            <person name="Meng A."/>
            <person name="Brown T."/>
            <person name="Cohen L."/>
        </authorList>
    </citation>
    <scope>NUCLEOTIDE SEQUENCE</scope>
    <source>
        <strain evidence="2">CCMP3328</strain>
    </source>
</reference>
<dbReference type="EMBL" id="HBEF01012101">
    <property type="protein sequence ID" value="CAD8335510.1"/>
    <property type="molecule type" value="Transcribed_RNA"/>
</dbReference>
<keyword evidence="1" id="KW-0732">Signal</keyword>
<feature type="chain" id="PRO_5030722241" description="PS II complex 12 kDa extrinsic protein" evidence="1">
    <location>
        <begin position="17"/>
        <end position="156"/>
    </location>
</feature>
<name>A0A7R9ZNX7_9STRA</name>
<evidence type="ECO:0000256" key="1">
    <source>
        <dbReference type="SAM" id="SignalP"/>
    </source>
</evidence>
<organism evidence="2">
    <name type="scientific">Craspedostauros australis</name>
    <dbReference type="NCBI Taxonomy" id="1486917"/>
    <lineage>
        <taxon>Eukaryota</taxon>
        <taxon>Sar</taxon>
        <taxon>Stramenopiles</taxon>
        <taxon>Ochrophyta</taxon>
        <taxon>Bacillariophyta</taxon>
        <taxon>Bacillariophyceae</taxon>
        <taxon>Bacillariophycidae</taxon>
        <taxon>Naviculales</taxon>
        <taxon>Naviculaceae</taxon>
        <taxon>Craspedostauros</taxon>
    </lineage>
</organism>
<sequence length="156" mass="17314">MKTAAILITTLAAANAFAPMQQGRVNTDLMAEKVPLFERIFNMDLFEPVKEQNNYGARNKKSLSVGKIGSSSYVPSGLSASEYQKIRDGDVAKSKANYERNVKKAGIFEDFTDFYLKRGTDTSQSWIKAPTRGHRMVKLKYDGDASTLGKKYDGKA</sequence>
<protein>
    <recommendedName>
        <fullName evidence="3">PS II complex 12 kDa extrinsic protein</fullName>
    </recommendedName>
</protein>
<feature type="signal peptide" evidence="1">
    <location>
        <begin position="1"/>
        <end position="16"/>
    </location>
</feature>